<dbReference type="GO" id="GO:0016301">
    <property type="term" value="F:kinase activity"/>
    <property type="evidence" value="ECO:0007669"/>
    <property type="project" value="UniProtKB-KW"/>
</dbReference>
<proteinExistence type="predicted"/>
<dbReference type="SUPFAM" id="SSF55083">
    <property type="entry name" value="6-hydroxymethyl-7,8-dihydropterin pyrophosphokinase, HPPK"/>
    <property type="match status" value="1"/>
</dbReference>
<evidence type="ECO:0000256" key="5">
    <source>
        <dbReference type="ARBA" id="ARBA00022777"/>
    </source>
</evidence>
<dbReference type="eggNOG" id="COG0801">
    <property type="taxonomic scope" value="Bacteria"/>
</dbReference>
<sequence>MTRAFIALGANLGDPQATLRRALTELGALGEVRGVSALYRTAPVGGPPGQPDYLNAVAELETALSAPALLAALHALEADAGRTRDVRWEARVLDLDLIVYGEDVSDDPALTLPHPRAWERGFVLAPLSDLAPSLAHPRTGEMVAQALRRVDLAGVEVSELSLCWPELGSGE</sequence>
<dbReference type="AlphaFoldDB" id="Q9RXY4"/>
<dbReference type="NCBIfam" id="TIGR01498">
    <property type="entry name" value="folK"/>
    <property type="match status" value="1"/>
</dbReference>
<comment type="pathway">
    <text evidence="1">Cofactor biosynthesis; tetrahydrofolate biosynthesis; 2-amino-4-hydroxy-6-hydroxymethyl-7,8-dihydropteridine diphosphate from 7,8-dihydroneopterin triphosphate: step 4/4.</text>
</comment>
<keyword evidence="4" id="KW-0547">Nucleotide-binding</keyword>
<accession>Q9RXY4</accession>
<dbReference type="FunCoup" id="Q9RXY4">
    <property type="interactions" value="343"/>
</dbReference>
<dbReference type="KEGG" id="dra:DR_0170"/>
<dbReference type="CDD" id="cd00483">
    <property type="entry name" value="HPPK"/>
    <property type="match status" value="1"/>
</dbReference>
<dbReference type="GO" id="GO:0005524">
    <property type="term" value="F:ATP binding"/>
    <property type="evidence" value="ECO:0007669"/>
    <property type="project" value="UniProtKB-KW"/>
</dbReference>
<evidence type="ECO:0000256" key="6">
    <source>
        <dbReference type="ARBA" id="ARBA00022840"/>
    </source>
</evidence>
<dbReference type="InParanoid" id="Q9RXY4"/>
<dbReference type="GeneID" id="69516401"/>
<dbReference type="STRING" id="243230.DR_0170"/>
<reference evidence="9 10" key="1">
    <citation type="journal article" date="1999" name="Science">
        <title>Genome sequence of the radioresistant bacterium Deinococcus radiodurans R1.</title>
        <authorList>
            <person name="White O."/>
            <person name="Eisen J.A."/>
            <person name="Heidelberg J.F."/>
            <person name="Hickey E.K."/>
            <person name="Peterson J.D."/>
            <person name="Dodson R.J."/>
            <person name="Haft D.H."/>
            <person name="Gwinn M.L."/>
            <person name="Nelson W.C."/>
            <person name="Richardson D.L."/>
            <person name="Moffat K.S."/>
            <person name="Qin H."/>
            <person name="Jiang L."/>
            <person name="Pamphile W."/>
            <person name="Crosby M."/>
            <person name="Shen M."/>
            <person name="Vamathevan J.J."/>
            <person name="Lam P."/>
            <person name="McDonald L."/>
            <person name="Utterback T."/>
            <person name="Zalewski C."/>
            <person name="Makarova K.S."/>
            <person name="Aravind L."/>
            <person name="Daly M.J."/>
            <person name="Minton K.W."/>
            <person name="Fleischmann R.D."/>
            <person name="Ketchum K.A."/>
            <person name="Nelson K.E."/>
            <person name="Salzberg S."/>
            <person name="Smith H.O."/>
            <person name="Venter J.C."/>
            <person name="Fraser C.M."/>
        </authorList>
    </citation>
    <scope>NUCLEOTIDE SEQUENCE [LARGE SCALE GENOMIC DNA]</scope>
    <source>
        <strain evidence="10">ATCC 13939 / DSM 20539 / JCM 16871 / LMG 4051 / NBRC 15346 / NCIMB 9279 / R1 / VKM B-1422</strain>
    </source>
</reference>
<evidence type="ECO:0000313" key="9">
    <source>
        <dbReference type="EMBL" id="AAF09758.1"/>
    </source>
</evidence>
<keyword evidence="3" id="KW-0808">Transferase</keyword>
<dbReference type="RefSeq" id="WP_010886816.1">
    <property type="nucleotide sequence ID" value="NC_001263.1"/>
</dbReference>
<dbReference type="PANTHER" id="PTHR43071">
    <property type="entry name" value="2-AMINO-4-HYDROXY-6-HYDROXYMETHYLDIHYDROPTERIDINE PYROPHOSPHOKINASE"/>
    <property type="match status" value="1"/>
</dbReference>
<protein>
    <recommendedName>
        <fullName evidence="2">2-amino-4-hydroxy-6-hydroxymethyldihydropteridine diphosphokinase</fullName>
        <ecNumber evidence="2">2.7.6.3</ecNumber>
    </recommendedName>
</protein>
<evidence type="ECO:0000256" key="4">
    <source>
        <dbReference type="ARBA" id="ARBA00022741"/>
    </source>
</evidence>
<dbReference type="GO" id="GO:0003848">
    <property type="term" value="F:2-amino-4-hydroxy-6-hydroxymethyldihydropteridine diphosphokinase activity"/>
    <property type="evidence" value="ECO:0000318"/>
    <property type="project" value="GO_Central"/>
</dbReference>
<dbReference type="Pfam" id="PF01288">
    <property type="entry name" value="HPPK"/>
    <property type="match status" value="1"/>
</dbReference>
<dbReference type="GO" id="GO:0046654">
    <property type="term" value="P:tetrahydrofolate biosynthetic process"/>
    <property type="evidence" value="ECO:0007669"/>
    <property type="project" value="UniProtKB-UniPathway"/>
</dbReference>
<name>Q9RXY4_DEIRA</name>
<dbReference type="EnsemblBacteria" id="AAF09758">
    <property type="protein sequence ID" value="AAF09758"/>
    <property type="gene ID" value="DR_0170"/>
</dbReference>
<dbReference type="InterPro" id="IPR000550">
    <property type="entry name" value="Hppk"/>
</dbReference>
<evidence type="ECO:0000256" key="1">
    <source>
        <dbReference type="ARBA" id="ARBA00005051"/>
    </source>
</evidence>
<keyword evidence="10" id="KW-1185">Reference proteome</keyword>
<dbReference type="PIR" id="B75552">
    <property type="entry name" value="B75552"/>
</dbReference>
<dbReference type="OrthoDB" id="9808041at2"/>
<evidence type="ECO:0000256" key="2">
    <source>
        <dbReference type="ARBA" id="ARBA00013253"/>
    </source>
</evidence>
<dbReference type="PANTHER" id="PTHR43071:SF1">
    <property type="entry name" value="2-AMINO-4-HYDROXY-6-HYDROXYMETHYLDIHYDROPTERIDINE PYROPHOSPHOKINASE"/>
    <property type="match status" value="1"/>
</dbReference>
<evidence type="ECO:0000313" key="10">
    <source>
        <dbReference type="Proteomes" id="UP000002524"/>
    </source>
</evidence>
<dbReference type="HOGENOM" id="CLU_097916_2_3_0"/>
<gene>
    <name evidence="9" type="ordered locus">DR_0170</name>
</gene>
<dbReference type="UniPathway" id="UPA00077">
    <property type="reaction ID" value="UER00155"/>
</dbReference>
<keyword evidence="6" id="KW-0067">ATP-binding</keyword>
<dbReference type="PATRIC" id="fig|243230.17.peg.335"/>
<evidence type="ECO:0000256" key="3">
    <source>
        <dbReference type="ARBA" id="ARBA00022679"/>
    </source>
</evidence>
<evidence type="ECO:0000256" key="7">
    <source>
        <dbReference type="ARBA" id="ARBA00022909"/>
    </source>
</evidence>
<keyword evidence="7" id="KW-0289">Folate biosynthesis</keyword>
<organism evidence="9 10">
    <name type="scientific">Deinococcus radiodurans (strain ATCC 13939 / DSM 20539 / JCM 16871 / CCUG 27074 / LMG 4051 / NBRC 15346 / NCIMB 9279 / VKM B-1422 / R1)</name>
    <dbReference type="NCBI Taxonomy" id="243230"/>
    <lineage>
        <taxon>Bacteria</taxon>
        <taxon>Thermotogati</taxon>
        <taxon>Deinococcota</taxon>
        <taxon>Deinococci</taxon>
        <taxon>Deinococcales</taxon>
        <taxon>Deinococcaceae</taxon>
        <taxon>Deinococcus</taxon>
    </lineage>
</organism>
<dbReference type="PaxDb" id="243230-DR_0170"/>
<feature type="domain" description="7,8-dihydro-6-hydroxymethylpterin-pyrophosphokinase" evidence="8">
    <location>
        <begin position="5"/>
        <end position="132"/>
    </location>
</feature>
<dbReference type="InterPro" id="IPR035907">
    <property type="entry name" value="Hppk_sf"/>
</dbReference>
<dbReference type="EMBL" id="AE000513">
    <property type="protein sequence ID" value="AAF09758.1"/>
    <property type="molecule type" value="Genomic_DNA"/>
</dbReference>
<dbReference type="Proteomes" id="UP000002524">
    <property type="component" value="Chromosome 1"/>
</dbReference>
<evidence type="ECO:0000259" key="8">
    <source>
        <dbReference type="Pfam" id="PF01288"/>
    </source>
</evidence>
<dbReference type="Gene3D" id="3.30.70.560">
    <property type="entry name" value="7,8-Dihydro-6-hydroxymethylpterin-pyrophosphokinase HPPK"/>
    <property type="match status" value="1"/>
</dbReference>
<dbReference type="EC" id="2.7.6.3" evidence="2"/>
<dbReference type="GO" id="GO:0046656">
    <property type="term" value="P:folic acid biosynthetic process"/>
    <property type="evidence" value="ECO:0007669"/>
    <property type="project" value="UniProtKB-KW"/>
</dbReference>
<keyword evidence="5" id="KW-0418">Kinase</keyword>